<accession>A0A7G2K1U0</accession>
<dbReference type="SUPFAM" id="SSF55120">
    <property type="entry name" value="Pseudouridine synthase"/>
    <property type="match status" value="1"/>
</dbReference>
<dbReference type="InterPro" id="IPR001656">
    <property type="entry name" value="PsdUridine_synth_TruD"/>
</dbReference>
<protein>
    <submittedName>
        <fullName evidence="2">tRNA pseudouridine synthase D</fullName>
        <ecNumber evidence="2">4.2.1.70</ecNumber>
    </submittedName>
</protein>
<evidence type="ECO:0000313" key="2">
    <source>
        <dbReference type="EMBL" id="EFA29357.1"/>
    </source>
</evidence>
<dbReference type="GO" id="GO:0005829">
    <property type="term" value="C:cytosol"/>
    <property type="evidence" value="ECO:0007669"/>
    <property type="project" value="TreeGrafter"/>
</dbReference>
<evidence type="ECO:0000256" key="1">
    <source>
        <dbReference type="ARBA" id="ARBA00022694"/>
    </source>
</evidence>
<keyword evidence="1" id="KW-0819">tRNA processing</keyword>
<dbReference type="InterPro" id="IPR050170">
    <property type="entry name" value="TruD_pseudoU_synthase"/>
</dbReference>
<dbReference type="GO" id="GO:0004730">
    <property type="term" value="F:pseudouridylate synthase activity"/>
    <property type="evidence" value="ECO:0007669"/>
    <property type="project" value="UniProtKB-EC"/>
</dbReference>
<dbReference type="PANTHER" id="PTHR47811:SF1">
    <property type="entry name" value="TRNA PSEUDOURIDINE SYNTHASE D"/>
    <property type="match status" value="1"/>
</dbReference>
<dbReference type="PANTHER" id="PTHR47811">
    <property type="entry name" value="TRNA PSEUDOURIDINE SYNTHASE D"/>
    <property type="match status" value="1"/>
</dbReference>
<name>A0A7G2K1U0_HAEIF</name>
<dbReference type="InterPro" id="IPR042214">
    <property type="entry name" value="TruD_catalytic"/>
</dbReference>
<organism evidence="2">
    <name type="scientific">Haemophilus influenzae HK1212</name>
    <dbReference type="NCBI Taxonomy" id="456482"/>
    <lineage>
        <taxon>Bacteria</taxon>
        <taxon>Pseudomonadati</taxon>
        <taxon>Pseudomonadota</taxon>
        <taxon>Gammaproteobacteria</taxon>
        <taxon>Pasteurellales</taxon>
        <taxon>Pasteurellaceae</taxon>
        <taxon>Haemophilus</taxon>
    </lineage>
</organism>
<dbReference type="EMBL" id="ABFC01000173">
    <property type="protein sequence ID" value="EFA29357.1"/>
    <property type="molecule type" value="Genomic_DNA"/>
</dbReference>
<dbReference type="GO" id="GO:0140098">
    <property type="term" value="F:catalytic activity, acting on RNA"/>
    <property type="evidence" value="ECO:0007669"/>
    <property type="project" value="UniProtKB-ARBA"/>
</dbReference>
<feature type="non-terminal residue" evidence="2">
    <location>
        <position position="1"/>
    </location>
</feature>
<sequence>AGSHSWFKADEKEDLTALQVRLENQDILLTAPLIGEDILVASEIENEIVNQHSVFDPLMKQERMKAARRPLLMKAKGFSWAFEPEGLRLKFYLPAGSYATALVRELVNYTEE</sequence>
<dbReference type="AlphaFoldDB" id="A0A7G2K1U0"/>
<reference evidence="2" key="1">
    <citation type="journal article" date="2010" name="Genomics">
        <title>Tracing phylogenomic events leading to diversity of Haemophilus influenzae and the emergence of Brazilian Purpuric Fever (BPF)-associated clones.</title>
        <authorList>
            <person name="Papazisi L."/>
            <person name="Ratnayake S."/>
            <person name="Remortel B.G."/>
            <person name="Bock G.R."/>
            <person name="Liang W."/>
            <person name="Saeed A.I."/>
            <person name="Liu J."/>
            <person name="Fleischmann R.D."/>
            <person name="Kilian M."/>
            <person name="Peterson S.N."/>
        </authorList>
    </citation>
    <scope>NUCLEOTIDE SEQUENCE [LARGE SCALE GENOMIC DNA]</scope>
    <source>
        <strain evidence="2">HK1212</strain>
    </source>
</reference>
<dbReference type="Pfam" id="PF01142">
    <property type="entry name" value="TruD"/>
    <property type="match status" value="1"/>
</dbReference>
<comment type="caution">
    <text evidence="2">The sequence shown here is derived from an EMBL/GenBank/DDBJ whole genome shotgun (WGS) entry which is preliminary data.</text>
</comment>
<dbReference type="GO" id="GO:0003723">
    <property type="term" value="F:RNA binding"/>
    <property type="evidence" value="ECO:0007669"/>
    <property type="project" value="InterPro"/>
</dbReference>
<gene>
    <name evidence="2" type="ORF">HAINFHK1212_1868</name>
</gene>
<proteinExistence type="predicted"/>
<dbReference type="GO" id="GO:0009982">
    <property type="term" value="F:pseudouridine synthase activity"/>
    <property type="evidence" value="ECO:0007669"/>
    <property type="project" value="InterPro"/>
</dbReference>
<dbReference type="Gene3D" id="3.30.2350.20">
    <property type="entry name" value="TruD, catalytic domain"/>
    <property type="match status" value="1"/>
</dbReference>
<dbReference type="GO" id="GO:0008033">
    <property type="term" value="P:tRNA processing"/>
    <property type="evidence" value="ECO:0007669"/>
    <property type="project" value="UniProtKB-KW"/>
</dbReference>
<dbReference type="EC" id="4.2.1.70" evidence="2"/>
<dbReference type="InterPro" id="IPR020103">
    <property type="entry name" value="PsdUridine_synth_cat_dom_sf"/>
</dbReference>
<keyword evidence="2" id="KW-0456">Lyase</keyword>